<dbReference type="HAMAP" id="MF_00795">
    <property type="entry name" value="CutC"/>
    <property type="match status" value="1"/>
</dbReference>
<dbReference type="Proteomes" id="UP001472866">
    <property type="component" value="Chromosome 07"/>
</dbReference>
<evidence type="ECO:0000313" key="3">
    <source>
        <dbReference type="EMBL" id="WZN63412.1"/>
    </source>
</evidence>
<keyword evidence="4" id="KW-1185">Reference proteome</keyword>
<organism evidence="3 4">
    <name type="scientific">Chloropicon roscoffensis</name>
    <dbReference type="NCBI Taxonomy" id="1461544"/>
    <lineage>
        <taxon>Eukaryota</taxon>
        <taxon>Viridiplantae</taxon>
        <taxon>Chlorophyta</taxon>
        <taxon>Chloropicophyceae</taxon>
        <taxon>Chloropicales</taxon>
        <taxon>Chloropicaceae</taxon>
        <taxon>Chloropicon</taxon>
    </lineage>
</organism>
<dbReference type="SUPFAM" id="SSF110395">
    <property type="entry name" value="CutC-like"/>
    <property type="match status" value="1"/>
</dbReference>
<dbReference type="Gene3D" id="3.20.20.380">
    <property type="entry name" value="Copper homeostasis (CutC) domain"/>
    <property type="match status" value="1"/>
</dbReference>
<gene>
    <name evidence="3" type="ORF">HKI87_07g49600</name>
</gene>
<dbReference type="Pfam" id="PF03932">
    <property type="entry name" value="CutC"/>
    <property type="match status" value="1"/>
</dbReference>
<dbReference type="InterPro" id="IPR036822">
    <property type="entry name" value="CutC-like_dom_sf"/>
</dbReference>
<evidence type="ECO:0000256" key="1">
    <source>
        <dbReference type="ARBA" id="ARBA00007768"/>
    </source>
</evidence>
<protein>
    <recommendedName>
        <fullName evidence="2">Copper homeostasis protein cutC homolog</fullName>
    </recommendedName>
</protein>
<evidence type="ECO:0000313" key="4">
    <source>
        <dbReference type="Proteomes" id="UP001472866"/>
    </source>
</evidence>
<evidence type="ECO:0000256" key="2">
    <source>
        <dbReference type="ARBA" id="ARBA00019014"/>
    </source>
</evidence>
<proteinExistence type="inferred from homology"/>
<comment type="similarity">
    <text evidence="1">Belongs to the CutC family.</text>
</comment>
<dbReference type="PANTHER" id="PTHR12598">
    <property type="entry name" value="COPPER HOMEOSTASIS PROTEIN CUTC"/>
    <property type="match status" value="1"/>
</dbReference>
<dbReference type="AlphaFoldDB" id="A0AAX4PAK2"/>
<dbReference type="GO" id="GO:0005507">
    <property type="term" value="F:copper ion binding"/>
    <property type="evidence" value="ECO:0007669"/>
    <property type="project" value="TreeGrafter"/>
</dbReference>
<name>A0AAX4PAK2_9CHLO</name>
<dbReference type="PANTHER" id="PTHR12598:SF0">
    <property type="entry name" value="COPPER HOMEOSTASIS PROTEIN CUTC HOMOLOG"/>
    <property type="match status" value="1"/>
</dbReference>
<sequence>MLLEVCVDTVLSARNAAEGGCDRIELCSSLKHGGLTPSSGVLQTVAAMLRKRASNGLKKVCLMAMVRPRPGDFTYDDEEVRSMLLDVEGAARDGADGVVFGALTSDGKVDEGVCRLLLQKCNELGLDVTFHRAFDFVHDANEALDTLSALGIPRVLTSGGRSNAFEGLVGIRNLLERSAGGGLRVKVMAGGGINASNVKDFVSALGDGYDGLLEVHGSFKTTVTTRAGYSWRADPDKTEFGQWWASGLENVRAASEAISTNTVQ</sequence>
<dbReference type="EMBL" id="CP151507">
    <property type="protein sequence ID" value="WZN63412.1"/>
    <property type="molecule type" value="Genomic_DNA"/>
</dbReference>
<dbReference type="InterPro" id="IPR005627">
    <property type="entry name" value="CutC-like"/>
</dbReference>
<accession>A0AAX4PAK2</accession>
<reference evidence="3 4" key="1">
    <citation type="submission" date="2024-03" db="EMBL/GenBank/DDBJ databases">
        <title>Complete genome sequence of the green alga Chloropicon roscoffensis RCC1871.</title>
        <authorList>
            <person name="Lemieux C."/>
            <person name="Pombert J.-F."/>
            <person name="Otis C."/>
            <person name="Turmel M."/>
        </authorList>
    </citation>
    <scope>NUCLEOTIDE SEQUENCE [LARGE SCALE GENOMIC DNA]</scope>
    <source>
        <strain evidence="3 4">RCC1871</strain>
    </source>
</reference>